<dbReference type="EMBL" id="RJKX01000015">
    <property type="protein sequence ID" value="ROP84550.1"/>
    <property type="molecule type" value="Genomic_DNA"/>
</dbReference>
<dbReference type="RefSeq" id="WP_197735725.1">
    <property type="nucleotide sequence ID" value="NZ_AP019700.1"/>
</dbReference>
<dbReference type="PANTHER" id="PTHR30006:SF2">
    <property type="entry name" value="ABC TRANSPORTER SUBSTRATE-BINDING PROTEIN"/>
    <property type="match status" value="1"/>
</dbReference>
<evidence type="ECO:0000256" key="1">
    <source>
        <dbReference type="ARBA" id="ARBA00022729"/>
    </source>
</evidence>
<dbReference type="InterPro" id="IPR026045">
    <property type="entry name" value="Ferric-bd"/>
</dbReference>
<dbReference type="Pfam" id="PF13416">
    <property type="entry name" value="SBP_bac_8"/>
    <property type="match status" value="1"/>
</dbReference>
<gene>
    <name evidence="2" type="ORF">EDC65_3904</name>
</gene>
<dbReference type="Gene3D" id="3.40.190.10">
    <property type="entry name" value="Periplasmic binding protein-like II"/>
    <property type="match status" value="2"/>
</dbReference>
<dbReference type="InterPro" id="IPR006059">
    <property type="entry name" value="SBP"/>
</dbReference>
<dbReference type="GO" id="GO:0015888">
    <property type="term" value="P:thiamine transport"/>
    <property type="evidence" value="ECO:0007669"/>
    <property type="project" value="TreeGrafter"/>
</dbReference>
<dbReference type="SUPFAM" id="SSF53850">
    <property type="entry name" value="Periplasmic binding protein-like II"/>
    <property type="match status" value="1"/>
</dbReference>
<dbReference type="GO" id="GO:0030975">
    <property type="term" value="F:thiamine binding"/>
    <property type="evidence" value="ECO:0007669"/>
    <property type="project" value="TreeGrafter"/>
</dbReference>
<protein>
    <submittedName>
        <fullName evidence="2">Iron(III) transport system substrate-binding protein</fullName>
    </submittedName>
</protein>
<evidence type="ECO:0000313" key="2">
    <source>
        <dbReference type="EMBL" id="ROP84550.1"/>
    </source>
</evidence>
<evidence type="ECO:0000313" key="3">
    <source>
        <dbReference type="Proteomes" id="UP000278222"/>
    </source>
</evidence>
<dbReference type="GO" id="GO:0030288">
    <property type="term" value="C:outer membrane-bounded periplasmic space"/>
    <property type="evidence" value="ECO:0007669"/>
    <property type="project" value="TreeGrafter"/>
</dbReference>
<sequence>MVEAIATEPGRVVRRIATALGMAVAGISAVLSAAQAQTQTLNAYSIWPENWARPMLQEFEAASGIKVNFLRFSSGEALARVMAEKNNPRVDVLFGGPVETFAAGVKEGVFEPYKPPAFAELPERFREANGHWVAIADDPLVFMTNAKFLKENGLKAPASWEDLLNPAYRNMLQMADARTSGTAVTRIFSVMEVNGRDEEKGFAYLKKLRQNVQLYTKSGGGGTLPVGLGQAAGGIFFIVDALDTKAKGYDVEISFPREGIGTAAEGIALLKGAKNAEAGRKLIDWATSPAMQSLYAKHKINFVPAHPKVETEASLAGILKQAKIFPIDDAYAQDNRKKFVARWIAEVLP</sequence>
<reference evidence="2 3" key="1">
    <citation type="submission" date="2018-11" db="EMBL/GenBank/DDBJ databases">
        <title>Genomic Encyclopedia of Type Strains, Phase IV (KMG-IV): sequencing the most valuable type-strain genomes for metagenomic binning, comparative biology and taxonomic classification.</title>
        <authorList>
            <person name="Goeker M."/>
        </authorList>
    </citation>
    <scope>NUCLEOTIDE SEQUENCE [LARGE SCALE GENOMIC DNA]</scope>
    <source>
        <strain evidence="2 3">DSM 5900</strain>
    </source>
</reference>
<dbReference type="GO" id="GO:0030976">
    <property type="term" value="F:thiamine pyrophosphate binding"/>
    <property type="evidence" value="ECO:0007669"/>
    <property type="project" value="TreeGrafter"/>
</dbReference>
<keyword evidence="3" id="KW-1185">Reference proteome</keyword>
<dbReference type="PIRSF" id="PIRSF002825">
    <property type="entry name" value="CfbpA"/>
    <property type="match status" value="1"/>
</dbReference>
<proteinExistence type="predicted"/>
<dbReference type="CDD" id="cd13544">
    <property type="entry name" value="PBP2_Fbp_like_1"/>
    <property type="match status" value="1"/>
</dbReference>
<organism evidence="2 3">
    <name type="scientific">Stella humosa</name>
    <dbReference type="NCBI Taxonomy" id="94"/>
    <lineage>
        <taxon>Bacteria</taxon>
        <taxon>Pseudomonadati</taxon>
        <taxon>Pseudomonadota</taxon>
        <taxon>Alphaproteobacteria</taxon>
        <taxon>Rhodospirillales</taxon>
        <taxon>Stellaceae</taxon>
        <taxon>Stella</taxon>
    </lineage>
</organism>
<dbReference type="PANTHER" id="PTHR30006">
    <property type="entry name" value="THIAMINE-BINDING PERIPLASMIC PROTEIN-RELATED"/>
    <property type="match status" value="1"/>
</dbReference>
<keyword evidence="1" id="KW-0732">Signal</keyword>
<comment type="caution">
    <text evidence="2">The sequence shown here is derived from an EMBL/GenBank/DDBJ whole genome shotgun (WGS) entry which is preliminary data.</text>
</comment>
<name>A0A3N1L0R0_9PROT</name>
<accession>A0A3N1L0R0</accession>
<dbReference type="Proteomes" id="UP000278222">
    <property type="component" value="Unassembled WGS sequence"/>
</dbReference>
<dbReference type="AlphaFoldDB" id="A0A3N1L0R0"/>